<reference evidence="1" key="1">
    <citation type="submission" date="2018-11" db="EMBL/GenBank/DDBJ databases">
        <authorList>
            <consortium name="Pathogen Informatics"/>
        </authorList>
    </citation>
    <scope>NUCLEOTIDE SEQUENCE</scope>
</reference>
<dbReference type="Proteomes" id="UP000784294">
    <property type="component" value="Unassembled WGS sequence"/>
</dbReference>
<organism evidence="1 2">
    <name type="scientific">Protopolystoma xenopodis</name>
    <dbReference type="NCBI Taxonomy" id="117903"/>
    <lineage>
        <taxon>Eukaryota</taxon>
        <taxon>Metazoa</taxon>
        <taxon>Spiralia</taxon>
        <taxon>Lophotrochozoa</taxon>
        <taxon>Platyhelminthes</taxon>
        <taxon>Monogenea</taxon>
        <taxon>Polyopisthocotylea</taxon>
        <taxon>Polystomatidea</taxon>
        <taxon>Polystomatidae</taxon>
        <taxon>Protopolystoma</taxon>
    </lineage>
</organism>
<evidence type="ECO:0000313" key="2">
    <source>
        <dbReference type="Proteomes" id="UP000784294"/>
    </source>
</evidence>
<protein>
    <submittedName>
        <fullName evidence="1">Uncharacterized protein</fullName>
    </submittedName>
</protein>
<evidence type="ECO:0000313" key="1">
    <source>
        <dbReference type="EMBL" id="VEL31993.1"/>
    </source>
</evidence>
<keyword evidence="2" id="KW-1185">Reference proteome</keyword>
<comment type="caution">
    <text evidence="1">The sequence shown here is derived from an EMBL/GenBank/DDBJ whole genome shotgun (WGS) entry which is preliminary data.</text>
</comment>
<name>A0A3S5FFI4_9PLAT</name>
<dbReference type="AlphaFoldDB" id="A0A3S5FFI4"/>
<proteinExistence type="predicted"/>
<gene>
    <name evidence="1" type="ORF">PXEA_LOCUS25433</name>
</gene>
<accession>A0A3S5FFI4</accession>
<sequence>MAISNMAEMEELFGQLKGVELDRAAQAEALSEAGDEDGLAQMPVRLPQGVISSIEKRLTHLRLHVPFTKRRIKRLTLRWGLTSRVSRSDEICVNTGYTVLD</sequence>
<dbReference type="EMBL" id="CAAALY010128987">
    <property type="protein sequence ID" value="VEL31993.1"/>
    <property type="molecule type" value="Genomic_DNA"/>
</dbReference>